<dbReference type="Gene3D" id="2.120.10.10">
    <property type="match status" value="1"/>
</dbReference>
<keyword evidence="2" id="KW-0472">Membrane</keyword>
<accession>A0A6J4JJI6</accession>
<feature type="signal peptide" evidence="3">
    <location>
        <begin position="1"/>
        <end position="26"/>
    </location>
</feature>
<feature type="region of interest" description="Disordered" evidence="1">
    <location>
        <begin position="535"/>
        <end position="554"/>
    </location>
</feature>
<organism evidence="4">
    <name type="scientific">uncultured Acidimicrobiales bacterium</name>
    <dbReference type="NCBI Taxonomy" id="310071"/>
    <lineage>
        <taxon>Bacteria</taxon>
        <taxon>Bacillati</taxon>
        <taxon>Actinomycetota</taxon>
        <taxon>Acidimicrobiia</taxon>
        <taxon>Acidimicrobiales</taxon>
        <taxon>environmental samples</taxon>
    </lineage>
</organism>
<feature type="region of interest" description="Disordered" evidence="1">
    <location>
        <begin position="353"/>
        <end position="372"/>
    </location>
</feature>
<dbReference type="EMBL" id="CADCTB010000222">
    <property type="protein sequence ID" value="CAA9278746.1"/>
    <property type="molecule type" value="Genomic_DNA"/>
</dbReference>
<evidence type="ECO:0000256" key="1">
    <source>
        <dbReference type="SAM" id="MobiDB-lite"/>
    </source>
</evidence>
<name>A0A6J4JJI6_9ACTN</name>
<dbReference type="CDD" id="cd15482">
    <property type="entry name" value="Sialidase_non-viral"/>
    <property type="match status" value="2"/>
</dbReference>
<sequence length="554" mass="59675">MGIRRSSLLVGLAASLALGPWASAGAAPLKEPEVDAAVQVTADPSAGRGHATPVLAMHPDDPQTLVLAEGNAYTSRCMVHISRNGGLSWSPATQPPTPPDWPGCGFAVTGALADLAFAPDGTLYYAFSAFQPTTYQQRIYLARSSDLGLTWDTTALPRIGPNPSRREFGADSMPSIVVDRNDPNLVYVGWWSNNAVWNMPESITGASSSIWCRLVDNRAISRPWLSVSRDGGGTFSDPVDMAPGVGHCTTEPYLTQGKDGAIQAFFGEATRTLEEGKAPPAHLYSSASRDQGRTFTVSPVHTQSAPADGRSSTSTSDWLSGPSPAVNPKTGDLYVTWEELGQGVPQILFSRSTDEGKTWSPPKKINDGDPKRDWDFSDQMPTMNVAPNGRIDVAWYDYRNDPTFKEGDTRNNFQDVYYASSSDGGLTWSKNRPLEDRPIDRRFGPRRTGGIYGPLGLVSTDEAAFVAWDDTRNGNEQNGNQDIYFTRVRYAPPAEVFGKVDTGISPWVAGLLGAAIAVAIGGLVVVIGAQDIRRRKGPEDAPSGVPPVRERSIT</sequence>
<evidence type="ECO:0000313" key="4">
    <source>
        <dbReference type="EMBL" id="CAA9278746.1"/>
    </source>
</evidence>
<keyword evidence="3" id="KW-0732">Signal</keyword>
<feature type="region of interest" description="Disordered" evidence="1">
    <location>
        <begin position="298"/>
        <end position="325"/>
    </location>
</feature>
<keyword evidence="2" id="KW-1133">Transmembrane helix</keyword>
<dbReference type="AlphaFoldDB" id="A0A6J4JJI6"/>
<feature type="chain" id="PRO_5026732949" evidence="3">
    <location>
        <begin position="27"/>
        <end position="554"/>
    </location>
</feature>
<reference evidence="4" key="1">
    <citation type="submission" date="2020-02" db="EMBL/GenBank/DDBJ databases">
        <authorList>
            <person name="Meier V. D."/>
        </authorList>
    </citation>
    <scope>NUCLEOTIDE SEQUENCE</scope>
    <source>
        <strain evidence="4">AVDCRST_MAG10</strain>
    </source>
</reference>
<feature type="transmembrane region" description="Helical" evidence="2">
    <location>
        <begin position="507"/>
        <end position="529"/>
    </location>
</feature>
<gene>
    <name evidence="4" type="ORF">AVDCRST_MAG10-3758</name>
</gene>
<proteinExistence type="predicted"/>
<feature type="compositionally biased region" description="Polar residues" evidence="1">
    <location>
        <begin position="298"/>
        <end position="318"/>
    </location>
</feature>
<dbReference type="SUPFAM" id="SSF110296">
    <property type="entry name" value="Oligoxyloglucan reducing end-specific cellobiohydrolase"/>
    <property type="match status" value="1"/>
</dbReference>
<dbReference type="InterPro" id="IPR015943">
    <property type="entry name" value="WD40/YVTN_repeat-like_dom_sf"/>
</dbReference>
<keyword evidence="2" id="KW-0812">Transmembrane</keyword>
<dbReference type="Gene3D" id="2.130.10.10">
    <property type="entry name" value="YVTN repeat-like/Quinoprotein amine dehydrogenase"/>
    <property type="match status" value="1"/>
</dbReference>
<protein>
    <submittedName>
        <fullName evidence="4">GH33 / GH93</fullName>
    </submittedName>
</protein>
<evidence type="ECO:0000256" key="2">
    <source>
        <dbReference type="SAM" id="Phobius"/>
    </source>
</evidence>
<evidence type="ECO:0000256" key="3">
    <source>
        <dbReference type="SAM" id="SignalP"/>
    </source>
</evidence>